<dbReference type="FunFam" id="2.10.25.10:FF:000136">
    <property type="entry name" value="Neurogenic locus notch 1"/>
    <property type="match status" value="1"/>
</dbReference>
<organism evidence="9 10">
    <name type="scientific">Sinocyclocheilus grahami</name>
    <name type="common">Dianchi golden-line fish</name>
    <name type="synonym">Barbus grahami</name>
    <dbReference type="NCBI Taxonomy" id="75366"/>
    <lineage>
        <taxon>Eukaryota</taxon>
        <taxon>Metazoa</taxon>
        <taxon>Chordata</taxon>
        <taxon>Craniata</taxon>
        <taxon>Vertebrata</taxon>
        <taxon>Euteleostomi</taxon>
        <taxon>Actinopterygii</taxon>
        <taxon>Neopterygii</taxon>
        <taxon>Teleostei</taxon>
        <taxon>Ostariophysi</taxon>
        <taxon>Cypriniformes</taxon>
        <taxon>Cyprinidae</taxon>
        <taxon>Cyprininae</taxon>
        <taxon>Sinocyclocheilus</taxon>
    </lineage>
</organism>
<dbReference type="FunFam" id="2.10.25.10:FF:000060">
    <property type="entry name" value="Neurogenic locus notch protein 1"/>
    <property type="match status" value="1"/>
</dbReference>
<dbReference type="InterPro" id="IPR049883">
    <property type="entry name" value="NOTCH1_EGF-like"/>
</dbReference>
<dbReference type="GO" id="GO:0005509">
    <property type="term" value="F:calcium ion binding"/>
    <property type="evidence" value="ECO:0007669"/>
    <property type="project" value="InterPro"/>
</dbReference>
<feature type="disulfide bond" evidence="7">
    <location>
        <begin position="50"/>
        <end position="59"/>
    </location>
</feature>
<dbReference type="FunFam" id="2.10.25.10:FF:000080">
    <property type="entry name" value="Neurogenic locus notch 1"/>
    <property type="match status" value="1"/>
</dbReference>
<dbReference type="InParanoid" id="A0A672LH60"/>
<feature type="domain" description="EGF-like" evidence="8">
    <location>
        <begin position="210"/>
        <end position="240"/>
    </location>
</feature>
<keyword evidence="1" id="KW-0217">Developmental protein</keyword>
<proteinExistence type="predicted"/>
<dbReference type="Ensembl" id="ENSSGRT00000023822.1">
    <property type="protein sequence ID" value="ENSSGRP00000022074.1"/>
    <property type="gene ID" value="ENSSGRG00000013171.1"/>
</dbReference>
<dbReference type="InterPro" id="IPR051022">
    <property type="entry name" value="Notch_Cell-Fate_Det"/>
</dbReference>
<evidence type="ECO:0000313" key="9">
    <source>
        <dbReference type="Ensembl" id="ENSSGRP00000022074.1"/>
    </source>
</evidence>
<dbReference type="FunFam" id="2.10.25.10:FF:000092">
    <property type="entry name" value="Neurogenic locus notch protein 1"/>
    <property type="match status" value="1"/>
</dbReference>
<sequence length="240" mass="25694">MAEDVTRGRTIYSHSFNGTNCEVNIDDCPNHRCQNGATCMDGVNTYNCQCPPEWTGQFCTDDVDECSRLQPNTCQNGGTCSNTRNYGTPNGWSGPDCSENIDDCADAPCITGSTCIDRVASFVCSCPPSKTGLLCHNDDACTNNLCKMGAQCDTNPVNGKFNCNCPSGYKGSTCADEPNPCEHGGSCKNTEGSFTCNCAPVYTGPRCEWNINKCGSNPCKNHATCLDHIGDYTCFCMAGT</sequence>
<evidence type="ECO:0000256" key="2">
    <source>
        <dbReference type="ARBA" id="ARBA00022536"/>
    </source>
</evidence>
<evidence type="ECO:0000256" key="7">
    <source>
        <dbReference type="PROSITE-ProRule" id="PRU00076"/>
    </source>
</evidence>
<dbReference type="Gene3D" id="2.10.25.10">
    <property type="entry name" value="Laminin"/>
    <property type="match status" value="6"/>
</dbReference>
<protein>
    <submittedName>
        <fullName evidence="9">Si:ch73-281k2.5</fullName>
    </submittedName>
</protein>
<name>A0A672LH60_SINGR</name>
<dbReference type="InterPro" id="IPR018097">
    <property type="entry name" value="EGF_Ca-bd_CS"/>
</dbReference>
<dbReference type="CDD" id="cd00054">
    <property type="entry name" value="EGF_CA"/>
    <property type="match status" value="3"/>
</dbReference>
<accession>A0A672LH60</accession>
<keyword evidence="10" id="KW-1185">Reference proteome</keyword>
<feature type="domain" description="EGF-like" evidence="8">
    <location>
        <begin position="62"/>
        <end position="98"/>
    </location>
</feature>
<keyword evidence="6 7" id="KW-1015">Disulfide bond</keyword>
<dbReference type="AlphaFoldDB" id="A0A672LH60"/>
<evidence type="ECO:0000259" key="8">
    <source>
        <dbReference type="PROSITE" id="PS50026"/>
    </source>
</evidence>
<keyword evidence="4" id="KW-0677">Repeat</keyword>
<dbReference type="Pfam" id="PF07645">
    <property type="entry name" value="EGF_CA"/>
    <property type="match status" value="1"/>
</dbReference>
<keyword evidence="2 7" id="KW-0245">EGF-like domain</keyword>
<feature type="domain" description="EGF-like" evidence="8">
    <location>
        <begin position="100"/>
        <end position="136"/>
    </location>
</feature>
<dbReference type="PROSITE" id="PS50026">
    <property type="entry name" value="EGF_3"/>
    <property type="match status" value="5"/>
</dbReference>
<dbReference type="InterPro" id="IPR000742">
    <property type="entry name" value="EGF"/>
</dbReference>
<dbReference type="PROSITE" id="PS01187">
    <property type="entry name" value="EGF_CA"/>
    <property type="match status" value="1"/>
</dbReference>
<evidence type="ECO:0000256" key="3">
    <source>
        <dbReference type="ARBA" id="ARBA00022729"/>
    </source>
</evidence>
<evidence type="ECO:0000256" key="5">
    <source>
        <dbReference type="ARBA" id="ARBA00022782"/>
    </source>
</evidence>
<comment type="caution">
    <text evidence="7">Lacks conserved residue(s) required for the propagation of feature annotation.</text>
</comment>
<evidence type="ECO:0000256" key="6">
    <source>
        <dbReference type="ARBA" id="ARBA00023157"/>
    </source>
</evidence>
<evidence type="ECO:0000256" key="1">
    <source>
        <dbReference type="ARBA" id="ARBA00022473"/>
    </source>
</evidence>
<dbReference type="InterPro" id="IPR000152">
    <property type="entry name" value="EGF-type_Asp/Asn_hydroxyl_site"/>
</dbReference>
<keyword evidence="3" id="KW-0732">Signal</keyword>
<evidence type="ECO:0000313" key="10">
    <source>
        <dbReference type="Proteomes" id="UP000472262"/>
    </source>
</evidence>
<dbReference type="InterPro" id="IPR001881">
    <property type="entry name" value="EGF-like_Ca-bd_dom"/>
</dbReference>
<reference evidence="9" key="2">
    <citation type="submission" date="2025-09" db="UniProtKB">
        <authorList>
            <consortium name="Ensembl"/>
        </authorList>
    </citation>
    <scope>IDENTIFICATION</scope>
</reference>
<evidence type="ECO:0000256" key="4">
    <source>
        <dbReference type="ARBA" id="ARBA00022737"/>
    </source>
</evidence>
<dbReference type="Pfam" id="PF00008">
    <property type="entry name" value="EGF"/>
    <property type="match status" value="5"/>
</dbReference>
<keyword evidence="5" id="KW-0221">Differentiation</keyword>
<dbReference type="Proteomes" id="UP000472262">
    <property type="component" value="Unassembled WGS sequence"/>
</dbReference>
<dbReference type="OMA" id="CICIARA"/>
<dbReference type="SUPFAM" id="SSF57196">
    <property type="entry name" value="EGF/Laminin"/>
    <property type="match status" value="6"/>
</dbReference>
<dbReference type="GO" id="GO:0030154">
    <property type="term" value="P:cell differentiation"/>
    <property type="evidence" value="ECO:0007669"/>
    <property type="project" value="UniProtKB-KW"/>
</dbReference>
<dbReference type="PANTHER" id="PTHR24049:SF30">
    <property type="match status" value="1"/>
</dbReference>
<feature type="disulfide bond" evidence="7">
    <location>
        <begin position="198"/>
        <end position="207"/>
    </location>
</feature>
<dbReference type="SMART" id="SM00179">
    <property type="entry name" value="EGF_CA"/>
    <property type="match status" value="6"/>
</dbReference>
<feature type="disulfide bond" evidence="7">
    <location>
        <begin position="126"/>
        <end position="135"/>
    </location>
</feature>
<dbReference type="PRINTS" id="PR00010">
    <property type="entry name" value="EGFBLOOD"/>
</dbReference>
<dbReference type="SMART" id="SM00181">
    <property type="entry name" value="EGF"/>
    <property type="match status" value="6"/>
</dbReference>
<feature type="domain" description="EGF-like" evidence="8">
    <location>
        <begin position="24"/>
        <end position="60"/>
    </location>
</feature>
<feature type="domain" description="EGF-like" evidence="8">
    <location>
        <begin position="170"/>
        <end position="208"/>
    </location>
</feature>
<dbReference type="PANTHER" id="PTHR24049">
    <property type="entry name" value="CRUMBS FAMILY MEMBER"/>
    <property type="match status" value="1"/>
</dbReference>
<reference evidence="9" key="1">
    <citation type="submission" date="2025-08" db="UniProtKB">
        <authorList>
            <consortium name="Ensembl"/>
        </authorList>
    </citation>
    <scope>IDENTIFICATION</scope>
</reference>
<dbReference type="PROSITE" id="PS00022">
    <property type="entry name" value="EGF_1"/>
    <property type="match status" value="2"/>
</dbReference>
<dbReference type="PROSITE" id="PS00010">
    <property type="entry name" value="ASX_HYDROXYL"/>
    <property type="match status" value="4"/>
</dbReference>